<dbReference type="Proteomes" id="UP000030641">
    <property type="component" value="Unassembled WGS sequence"/>
</dbReference>
<evidence type="ECO:0000256" key="1">
    <source>
        <dbReference type="ARBA" id="ARBA00004141"/>
    </source>
</evidence>
<feature type="transmembrane region" description="Helical" evidence="7">
    <location>
        <begin position="428"/>
        <end position="448"/>
    </location>
</feature>
<dbReference type="OrthoDB" id="3639251at2759"/>
<feature type="transmembrane region" description="Helical" evidence="7">
    <location>
        <begin position="362"/>
        <end position="382"/>
    </location>
</feature>
<dbReference type="SUPFAM" id="SSF103473">
    <property type="entry name" value="MFS general substrate transporter"/>
    <property type="match status" value="1"/>
</dbReference>
<proteinExistence type="inferred from homology"/>
<dbReference type="InterPro" id="IPR036259">
    <property type="entry name" value="MFS_trans_sf"/>
</dbReference>
<dbReference type="HOGENOM" id="CLU_001265_4_2_1"/>
<feature type="transmembrane region" description="Helical" evidence="7">
    <location>
        <begin position="199"/>
        <end position="218"/>
    </location>
</feature>
<feature type="transmembrane region" description="Helical" evidence="7">
    <location>
        <begin position="164"/>
        <end position="187"/>
    </location>
</feature>
<feature type="transmembrane region" description="Helical" evidence="7">
    <location>
        <begin position="313"/>
        <end position="331"/>
    </location>
</feature>
<evidence type="ECO:0000256" key="6">
    <source>
        <dbReference type="ARBA" id="ARBA00037968"/>
    </source>
</evidence>
<feature type="transmembrane region" description="Helical" evidence="7">
    <location>
        <begin position="338"/>
        <end position="356"/>
    </location>
</feature>
<dbReference type="PANTHER" id="PTHR43791:SF15">
    <property type="entry name" value="TRANSPORTER SEO1-RELATED"/>
    <property type="match status" value="1"/>
</dbReference>
<evidence type="ECO:0000313" key="8">
    <source>
        <dbReference type="EMBL" id="KEQ90243.1"/>
    </source>
</evidence>
<accession>A0A074XXD6</accession>
<feature type="transmembrane region" description="Helical" evidence="7">
    <location>
        <begin position="268"/>
        <end position="293"/>
    </location>
</feature>
<keyword evidence="9" id="KW-1185">Reference proteome</keyword>
<protein>
    <recommendedName>
        <fullName evidence="10">Major facilitator superfamily (MFS) profile domain-containing protein</fullName>
    </recommendedName>
</protein>
<feature type="transmembrane region" description="Helical" evidence="7">
    <location>
        <begin position="78"/>
        <end position="95"/>
    </location>
</feature>
<gene>
    <name evidence="8" type="ORF">AUEXF2481DRAFT_103474</name>
</gene>
<evidence type="ECO:0000256" key="5">
    <source>
        <dbReference type="ARBA" id="ARBA00023136"/>
    </source>
</evidence>
<dbReference type="Gene3D" id="1.20.1250.20">
    <property type="entry name" value="MFS general substrate transporter like domains"/>
    <property type="match status" value="1"/>
</dbReference>
<keyword evidence="4 7" id="KW-1133">Transmembrane helix</keyword>
<evidence type="ECO:0008006" key="10">
    <source>
        <dbReference type="Google" id="ProtNLM"/>
    </source>
</evidence>
<keyword evidence="3 7" id="KW-0812">Transmembrane</keyword>
<dbReference type="FunFam" id="1.20.1250.20:FF:000065">
    <property type="entry name" value="Putative MFS pantothenate transporter"/>
    <property type="match status" value="1"/>
</dbReference>
<comment type="subcellular location">
    <subcellularLocation>
        <location evidence="1">Membrane</location>
        <topology evidence="1">Multi-pass membrane protein</topology>
    </subcellularLocation>
</comment>
<dbReference type="GO" id="GO:0016020">
    <property type="term" value="C:membrane"/>
    <property type="evidence" value="ECO:0007669"/>
    <property type="project" value="UniProtKB-SubCell"/>
</dbReference>
<evidence type="ECO:0000256" key="3">
    <source>
        <dbReference type="ARBA" id="ARBA00022692"/>
    </source>
</evidence>
<evidence type="ECO:0000256" key="7">
    <source>
        <dbReference type="SAM" id="Phobius"/>
    </source>
</evidence>
<evidence type="ECO:0000256" key="4">
    <source>
        <dbReference type="ARBA" id="ARBA00022989"/>
    </source>
</evidence>
<organism evidence="8 9">
    <name type="scientific">Aureobasidium subglaciale (strain EXF-2481)</name>
    <name type="common">Aureobasidium pullulans var. subglaciale</name>
    <dbReference type="NCBI Taxonomy" id="1043005"/>
    <lineage>
        <taxon>Eukaryota</taxon>
        <taxon>Fungi</taxon>
        <taxon>Dikarya</taxon>
        <taxon>Ascomycota</taxon>
        <taxon>Pezizomycotina</taxon>
        <taxon>Dothideomycetes</taxon>
        <taxon>Dothideomycetidae</taxon>
        <taxon>Dothideales</taxon>
        <taxon>Saccotheciaceae</taxon>
        <taxon>Aureobasidium</taxon>
    </lineage>
</organism>
<feature type="transmembrane region" description="Helical" evidence="7">
    <location>
        <begin position="28"/>
        <end position="46"/>
    </location>
</feature>
<dbReference type="PANTHER" id="PTHR43791">
    <property type="entry name" value="PERMEASE-RELATED"/>
    <property type="match status" value="1"/>
</dbReference>
<feature type="transmembrane region" description="Helical" evidence="7">
    <location>
        <begin position="102"/>
        <end position="121"/>
    </location>
</feature>
<dbReference type="RefSeq" id="XP_013338737.1">
    <property type="nucleotide sequence ID" value="XM_013483283.1"/>
</dbReference>
<dbReference type="AlphaFoldDB" id="A0A074XXD6"/>
<dbReference type="Pfam" id="PF07690">
    <property type="entry name" value="MFS_1"/>
    <property type="match status" value="1"/>
</dbReference>
<dbReference type="GO" id="GO:0022857">
    <property type="term" value="F:transmembrane transporter activity"/>
    <property type="evidence" value="ECO:0007669"/>
    <property type="project" value="InterPro"/>
</dbReference>
<evidence type="ECO:0000256" key="2">
    <source>
        <dbReference type="ARBA" id="ARBA00022448"/>
    </source>
</evidence>
<keyword evidence="5 7" id="KW-0472">Membrane</keyword>
<reference evidence="8 9" key="1">
    <citation type="journal article" date="2014" name="BMC Genomics">
        <title>Genome sequencing of four Aureobasidium pullulans varieties: biotechnological potential, stress tolerance, and description of new species.</title>
        <authorList>
            <person name="Gostin Ar C."/>
            <person name="Ohm R.A."/>
            <person name="Kogej T."/>
            <person name="Sonjak S."/>
            <person name="Turk M."/>
            <person name="Zajc J."/>
            <person name="Zalar P."/>
            <person name="Grube M."/>
            <person name="Sun H."/>
            <person name="Han J."/>
            <person name="Sharma A."/>
            <person name="Chiniquy J."/>
            <person name="Ngan C.Y."/>
            <person name="Lipzen A."/>
            <person name="Barry K."/>
            <person name="Grigoriev I.V."/>
            <person name="Gunde-Cimerman N."/>
        </authorList>
    </citation>
    <scope>NUCLEOTIDE SEQUENCE [LARGE SCALE GENOMIC DNA]</scope>
    <source>
        <strain evidence="8 9">EXF-2481</strain>
    </source>
</reference>
<dbReference type="FunCoup" id="A0A074XXD6">
    <property type="interactions" value="16"/>
</dbReference>
<comment type="similarity">
    <text evidence="6">Belongs to the major facilitator superfamily. Allantoate permease family.</text>
</comment>
<feature type="transmembrane region" description="Helical" evidence="7">
    <location>
        <begin position="127"/>
        <end position="152"/>
    </location>
</feature>
<dbReference type="InParanoid" id="A0A074XXD6"/>
<name>A0A074XXD6_AURSE</name>
<sequence>MTESDPYRKDRKWYHWYHPSDTKAERKLIAKLDLLIVTYAFVTYWAKYLDQSNINNAYVSGMSDDLHFHGNELVHFQIMYNLGAVLGQLPFALLFPKIRMNILVPALDILWGVFTLLQFRAQGYSEIMAYRFFVGLFESAFFPAVHYVLGSWYRGDEINRRGGVFYVGLTLGTLTASLIQSACSAHLDGLHGLAGWRWMFIINSVITLPLGLVGFWVWPGTPTHSKSVFLSREELALAKDRLERAGHTHDTKPVTWELAKKVFFGWKLWVLVIWDIFFWNACLNASTAPYLLWLKSLHKYSTSRLNDLGATSPGLGIFYVLFICFGADLLFGRPWAITIAHSWNLLGVVILLVWNVPEVAKFFAFNTAYSSVAMSSVLYGWANDILKHDVNERSFTLVAMNAISQSTTVWTPLIFWKTVEAPRYVKGFSFTAATAICLIAMTWIVHYFHQRQEYVFFSPSIICLLTPCRRELAEKYAGTIALSSDENVDATVEYQSSKTGVHTRVGIYDEGKRV</sequence>
<dbReference type="GeneID" id="25361761"/>
<dbReference type="InterPro" id="IPR011701">
    <property type="entry name" value="MFS"/>
</dbReference>
<evidence type="ECO:0000313" key="9">
    <source>
        <dbReference type="Proteomes" id="UP000030641"/>
    </source>
</evidence>
<dbReference type="EMBL" id="KL584796">
    <property type="protein sequence ID" value="KEQ90243.1"/>
    <property type="molecule type" value="Genomic_DNA"/>
</dbReference>
<feature type="transmembrane region" description="Helical" evidence="7">
    <location>
        <begin position="394"/>
        <end position="416"/>
    </location>
</feature>
<dbReference type="OMA" id="PRVPMHI"/>
<keyword evidence="2" id="KW-0813">Transport</keyword>